<feature type="region of interest" description="Disordered" evidence="4">
    <location>
        <begin position="329"/>
        <end position="352"/>
    </location>
</feature>
<reference evidence="6" key="1">
    <citation type="submission" date="2021-03" db="EMBL/GenBank/DDBJ databases">
        <authorList>
            <person name="Kanchanasin P."/>
            <person name="Saeng-In P."/>
            <person name="Phongsopitanun W."/>
            <person name="Yuki M."/>
            <person name="Kudo T."/>
            <person name="Ohkuma M."/>
            <person name="Tanasupawat S."/>
        </authorList>
    </citation>
    <scope>NUCLEOTIDE SEQUENCE</scope>
    <source>
        <strain evidence="6">GKU 128</strain>
    </source>
</reference>
<dbReference type="AlphaFoldDB" id="A0A939T5K1"/>
<accession>A0A939T5K1</accession>
<dbReference type="InterPro" id="IPR050147">
    <property type="entry name" value="Ser/Thr_Dehydratase"/>
</dbReference>
<feature type="domain" description="Tryptophan synthase beta chain-like PALP" evidence="5">
    <location>
        <begin position="49"/>
        <end position="320"/>
    </location>
</feature>
<dbReference type="InterPro" id="IPR036052">
    <property type="entry name" value="TrpB-like_PALP_sf"/>
</dbReference>
<keyword evidence="7" id="KW-1185">Reference proteome</keyword>
<dbReference type="GO" id="GO:0009097">
    <property type="term" value="P:isoleucine biosynthetic process"/>
    <property type="evidence" value="ECO:0007669"/>
    <property type="project" value="TreeGrafter"/>
</dbReference>
<dbReference type="SUPFAM" id="SSF53686">
    <property type="entry name" value="Tryptophan synthase beta subunit-like PLP-dependent enzymes"/>
    <property type="match status" value="1"/>
</dbReference>
<feature type="compositionally biased region" description="Low complexity" evidence="4">
    <location>
        <begin position="333"/>
        <end position="352"/>
    </location>
</feature>
<dbReference type="GO" id="GO:0003941">
    <property type="term" value="F:L-serine ammonia-lyase activity"/>
    <property type="evidence" value="ECO:0007669"/>
    <property type="project" value="TreeGrafter"/>
</dbReference>
<dbReference type="InterPro" id="IPR001926">
    <property type="entry name" value="TrpB-like_PALP"/>
</dbReference>
<gene>
    <name evidence="6" type="ORF">J4573_21135</name>
</gene>
<evidence type="ECO:0000259" key="5">
    <source>
        <dbReference type="Pfam" id="PF00291"/>
    </source>
</evidence>
<comment type="cofactor">
    <cofactor evidence="1">
        <name>pyridoxal 5'-phosphate</name>
        <dbReference type="ChEBI" id="CHEBI:597326"/>
    </cofactor>
</comment>
<dbReference type="GO" id="GO:0004794">
    <property type="term" value="F:threonine deaminase activity"/>
    <property type="evidence" value="ECO:0007669"/>
    <property type="project" value="TreeGrafter"/>
</dbReference>
<protein>
    <submittedName>
        <fullName evidence="6">Pyridoxal-phosphate dependent enzyme</fullName>
    </submittedName>
</protein>
<comment type="caution">
    <text evidence="6">The sequence shown here is derived from an EMBL/GenBank/DDBJ whole genome shotgun (WGS) entry which is preliminary data.</text>
</comment>
<name>A0A939T5K1_9ACTN</name>
<dbReference type="EMBL" id="JAGEOJ010000008">
    <property type="protein sequence ID" value="MBO2449619.1"/>
    <property type="molecule type" value="Genomic_DNA"/>
</dbReference>
<dbReference type="Pfam" id="PF00291">
    <property type="entry name" value="PALP"/>
    <property type="match status" value="1"/>
</dbReference>
<evidence type="ECO:0000313" key="7">
    <source>
        <dbReference type="Proteomes" id="UP000669179"/>
    </source>
</evidence>
<dbReference type="GO" id="GO:0006567">
    <property type="term" value="P:L-threonine catabolic process"/>
    <property type="evidence" value="ECO:0007669"/>
    <property type="project" value="TreeGrafter"/>
</dbReference>
<dbReference type="PANTHER" id="PTHR48078">
    <property type="entry name" value="THREONINE DEHYDRATASE, MITOCHONDRIAL-RELATED"/>
    <property type="match status" value="1"/>
</dbReference>
<dbReference type="PANTHER" id="PTHR48078:SF6">
    <property type="entry name" value="L-THREONINE DEHYDRATASE CATABOLIC TDCB"/>
    <property type="match status" value="1"/>
</dbReference>
<dbReference type="Proteomes" id="UP000669179">
    <property type="component" value="Unassembled WGS sequence"/>
</dbReference>
<evidence type="ECO:0000256" key="2">
    <source>
        <dbReference type="ARBA" id="ARBA00022898"/>
    </source>
</evidence>
<dbReference type="Gene3D" id="3.40.50.1100">
    <property type="match status" value="2"/>
</dbReference>
<dbReference type="PROSITE" id="PS00165">
    <property type="entry name" value="DEHYDRATASE_SER_THR"/>
    <property type="match status" value="1"/>
</dbReference>
<evidence type="ECO:0000256" key="3">
    <source>
        <dbReference type="ARBA" id="ARBA00023239"/>
    </source>
</evidence>
<dbReference type="GO" id="GO:0030170">
    <property type="term" value="F:pyridoxal phosphate binding"/>
    <property type="evidence" value="ECO:0007669"/>
    <property type="project" value="InterPro"/>
</dbReference>
<evidence type="ECO:0000256" key="4">
    <source>
        <dbReference type="SAM" id="MobiDB-lite"/>
    </source>
</evidence>
<evidence type="ECO:0000313" key="6">
    <source>
        <dbReference type="EMBL" id="MBO2449619.1"/>
    </source>
</evidence>
<dbReference type="InterPro" id="IPR000634">
    <property type="entry name" value="Ser/Thr_deHydtase_PyrdxlP-BS"/>
</dbReference>
<keyword evidence="2" id="KW-0663">Pyridoxal phosphate</keyword>
<organism evidence="6 7">
    <name type="scientific">Actinomadura barringtoniae</name>
    <dbReference type="NCBI Taxonomy" id="1427535"/>
    <lineage>
        <taxon>Bacteria</taxon>
        <taxon>Bacillati</taxon>
        <taxon>Actinomycetota</taxon>
        <taxon>Actinomycetes</taxon>
        <taxon>Streptosporangiales</taxon>
        <taxon>Thermomonosporaceae</taxon>
        <taxon>Actinomadura</taxon>
    </lineage>
</organism>
<evidence type="ECO:0000256" key="1">
    <source>
        <dbReference type="ARBA" id="ARBA00001933"/>
    </source>
</evidence>
<dbReference type="GO" id="GO:0006565">
    <property type="term" value="P:L-serine catabolic process"/>
    <property type="evidence" value="ECO:0007669"/>
    <property type="project" value="TreeGrafter"/>
</dbReference>
<proteinExistence type="predicted"/>
<sequence>MRRGASARHPVPAGVLLLISYGDVKAAADRIAGAVRPVTVVPLDPGLVDGPGVHAALEFMQHSGSFKARGAANFVAALLEAGRLPATGLVVSTGRNADLGFAWAAARHGVPVTAFLAENAPAAKAERLRMFGAHVRLEGADQAEAAEEARRFAVRTEAIDASTFDNVLTAAGAGTLLPEIIAAVPGLDTVVVAVGAGGLFSGVTAAADHHGVRVVGVEPTGCQALHAALAAGEVVDVPVDSVAADSLGALRVSHDALAWARTADVRSVLVDDDAIVDARQQLWDRHRLAVEHGSAATLAALISGAYVPGHGERVAVVLCGANTDPADLNDHIASSSARRARRSSASGRSSSV</sequence>
<keyword evidence="3" id="KW-0456">Lyase</keyword>